<evidence type="ECO:0000313" key="2">
    <source>
        <dbReference type="WBParaSite" id="JU765_v2.g4275.t1"/>
    </source>
</evidence>
<dbReference type="Proteomes" id="UP000887576">
    <property type="component" value="Unplaced"/>
</dbReference>
<evidence type="ECO:0000313" key="1">
    <source>
        <dbReference type="Proteomes" id="UP000887576"/>
    </source>
</evidence>
<accession>A0AC34R7F5</accession>
<name>A0AC34R7F5_9BILA</name>
<sequence length="354" mass="40873">MNLFPKLEEIRRKNVVSETNGLSLDSRKFVAVVYEEESKYYVYVAVEDGHEKTTEVTTRAEALKKAQEVCTALQFLEQPPTVDDEPSIKSSSPTEWEELQPGPAFPRSNRPSNATRIDGMQQHLGEGTSNSARFVGFQPQYNVGPSDAARFDGMHRNNRESSSTAKFNQPHYDYDRSNERKIDESQRQFVRGPVSQTGPLSNDPTAILADTLTKVVTTMQISHEDQGKRWEKMFNVVHNNQIELQRTMVAEQEKNRDFMREMTAQNSTMKMQTTQLLANMNIRTLENATAQQNRFLEHQQGVLAIESTNREHDEKSRREKNEREARERREHELKMEEIRNRPKKKGILETILSI</sequence>
<reference evidence="2" key="1">
    <citation type="submission" date="2022-11" db="UniProtKB">
        <authorList>
            <consortium name="WormBaseParasite"/>
        </authorList>
    </citation>
    <scope>IDENTIFICATION</scope>
</reference>
<organism evidence="1 2">
    <name type="scientific">Panagrolaimus sp. JU765</name>
    <dbReference type="NCBI Taxonomy" id="591449"/>
    <lineage>
        <taxon>Eukaryota</taxon>
        <taxon>Metazoa</taxon>
        <taxon>Ecdysozoa</taxon>
        <taxon>Nematoda</taxon>
        <taxon>Chromadorea</taxon>
        <taxon>Rhabditida</taxon>
        <taxon>Tylenchina</taxon>
        <taxon>Panagrolaimomorpha</taxon>
        <taxon>Panagrolaimoidea</taxon>
        <taxon>Panagrolaimidae</taxon>
        <taxon>Panagrolaimus</taxon>
    </lineage>
</organism>
<proteinExistence type="predicted"/>
<dbReference type="WBParaSite" id="JU765_v2.g4275.t1">
    <property type="protein sequence ID" value="JU765_v2.g4275.t1"/>
    <property type="gene ID" value="JU765_v2.g4275"/>
</dbReference>
<protein>
    <submittedName>
        <fullName evidence="2">Uncharacterized protein</fullName>
    </submittedName>
</protein>